<evidence type="ECO:0000256" key="7">
    <source>
        <dbReference type="SAM" id="MobiDB-lite"/>
    </source>
</evidence>
<dbReference type="SUPFAM" id="SSF52540">
    <property type="entry name" value="P-loop containing nucleoside triphosphate hydrolases"/>
    <property type="match status" value="2"/>
</dbReference>
<dbReference type="PROSITE" id="PS51192">
    <property type="entry name" value="HELICASE_ATP_BIND_1"/>
    <property type="match status" value="1"/>
</dbReference>
<organism evidence="10">
    <name type="scientific">Fagus sylvatica</name>
    <name type="common">Beechnut</name>
    <dbReference type="NCBI Taxonomy" id="28930"/>
    <lineage>
        <taxon>Eukaryota</taxon>
        <taxon>Viridiplantae</taxon>
        <taxon>Streptophyta</taxon>
        <taxon>Embryophyta</taxon>
        <taxon>Tracheophyta</taxon>
        <taxon>Spermatophyta</taxon>
        <taxon>Magnoliopsida</taxon>
        <taxon>eudicotyledons</taxon>
        <taxon>Gunneridae</taxon>
        <taxon>Pentapetalae</taxon>
        <taxon>rosids</taxon>
        <taxon>fabids</taxon>
        <taxon>Fagales</taxon>
        <taxon>Fagaceae</taxon>
        <taxon>Fagus</taxon>
    </lineage>
</organism>
<feature type="domain" description="Helicase ATP-binding" evidence="8">
    <location>
        <begin position="203"/>
        <end position="321"/>
    </location>
</feature>
<dbReference type="InterPro" id="IPR050079">
    <property type="entry name" value="DEAD_box_RNA_helicase"/>
</dbReference>
<dbReference type="GO" id="GO:0003724">
    <property type="term" value="F:RNA helicase activity"/>
    <property type="evidence" value="ECO:0007669"/>
    <property type="project" value="InterPro"/>
</dbReference>
<dbReference type="Gene3D" id="3.40.50.300">
    <property type="entry name" value="P-loop containing nucleotide triphosphate hydrolases"/>
    <property type="match status" value="2"/>
</dbReference>
<dbReference type="InterPro" id="IPR014001">
    <property type="entry name" value="Helicase_ATP-bd"/>
</dbReference>
<dbReference type="EMBL" id="OIVN01000776">
    <property type="protein sequence ID" value="SPC85337.1"/>
    <property type="molecule type" value="Genomic_DNA"/>
</dbReference>
<sequence>MAAAEPSPLSSQTSKRKRNRNRLRQDPELERLDSLPWNPALPNDDNFSAVIGTNELEGGFLSLEEIDEADYGLGIPQPEVGNRKEKKAKSNKRKHSGDDDDSGSGADEVEKEMEEAKVDEKMEKDDVKSKKKKKKKNKKKTMNEKENEELPSVSNGKDDVEDELVDEAEYYAWNELRLNPALMKSIYRLGFKEPTPIQKACIPAAAHQGKDVAGAAETGSGKTLAFGLPILQRLLEEQEKADRMLEERGEEAEKIAPKGFLRALIITPTRELALQVTDHLKAVANGTDVRVVPIVGGMSTEKQERLLKKRPEIIVGTPGRLWELMSGGDKHLVEIQVSICMKFSHEDRVQWGLRKMGAFDTHSYYQALCGNMGTAFPWKGIWKVKAPCRVAFFVWTAAWGRILTCDNLRRHGIVLVGWCCLCRCSAETVDHLLLHCSVAAELWRFVYKMFGVDWVMSRCVLDQLAGWRNWFGKHSSDVWNLGPLCVMWSLWRERNNRTFENVEHSMGWLIEFCMATLFDWSRAWGFTTSISLHSLSFFVLDEADRMVENGHFRELQSIIDMLPVANGPIEALSADFRKKLKRGSLKPKQSLTDGLNSIEKLCERAGMRANAAVIDLTSASILADKLEESFIE</sequence>
<evidence type="ECO:0000259" key="8">
    <source>
        <dbReference type="PROSITE" id="PS51192"/>
    </source>
</evidence>
<keyword evidence="3 6" id="KW-0347">Helicase</keyword>
<feature type="compositionally biased region" description="Basic and acidic residues" evidence="7">
    <location>
        <begin position="114"/>
        <end position="128"/>
    </location>
</feature>
<feature type="compositionally biased region" description="Acidic residues" evidence="7">
    <location>
        <begin position="98"/>
        <end position="113"/>
    </location>
</feature>
<proteinExistence type="inferred from homology"/>
<evidence type="ECO:0000256" key="1">
    <source>
        <dbReference type="ARBA" id="ARBA00022741"/>
    </source>
</evidence>
<dbReference type="GO" id="GO:0016787">
    <property type="term" value="F:hydrolase activity"/>
    <property type="evidence" value="ECO:0007669"/>
    <property type="project" value="UniProtKB-KW"/>
</dbReference>
<keyword evidence="1 6" id="KW-0547">Nucleotide-binding</keyword>
<feature type="short sequence motif" description="Q motif" evidence="5">
    <location>
        <begin position="171"/>
        <end position="199"/>
    </location>
</feature>
<accession>A0A2N9F2Y8</accession>
<evidence type="ECO:0008006" key="11">
    <source>
        <dbReference type="Google" id="ProtNLM"/>
    </source>
</evidence>
<dbReference type="InterPro" id="IPR000629">
    <property type="entry name" value="RNA-helicase_DEAD-box_CS"/>
</dbReference>
<evidence type="ECO:0000256" key="4">
    <source>
        <dbReference type="ARBA" id="ARBA00022840"/>
    </source>
</evidence>
<feature type="compositionally biased region" description="Basic residues" evidence="7">
    <location>
        <begin position="129"/>
        <end position="140"/>
    </location>
</feature>
<dbReference type="InterPro" id="IPR014014">
    <property type="entry name" value="RNA_helicase_DEAD_Q_motif"/>
</dbReference>
<dbReference type="PANTHER" id="PTHR47959">
    <property type="entry name" value="ATP-DEPENDENT RNA HELICASE RHLE-RELATED"/>
    <property type="match status" value="1"/>
</dbReference>
<feature type="compositionally biased region" description="Basic residues" evidence="7">
    <location>
        <begin position="84"/>
        <end position="95"/>
    </location>
</feature>
<evidence type="ECO:0000256" key="5">
    <source>
        <dbReference type="PROSITE-ProRule" id="PRU00552"/>
    </source>
</evidence>
<feature type="domain" description="DEAD-box RNA helicase Q" evidence="9">
    <location>
        <begin position="171"/>
        <end position="199"/>
    </location>
</feature>
<reference evidence="10" key="1">
    <citation type="submission" date="2018-02" db="EMBL/GenBank/DDBJ databases">
        <authorList>
            <person name="Cohen D.B."/>
            <person name="Kent A.D."/>
        </authorList>
    </citation>
    <scope>NUCLEOTIDE SEQUENCE</scope>
</reference>
<name>A0A2N9F2Y8_FAGSY</name>
<evidence type="ECO:0000256" key="3">
    <source>
        <dbReference type="ARBA" id="ARBA00022806"/>
    </source>
</evidence>
<dbReference type="GO" id="GO:0005829">
    <property type="term" value="C:cytosol"/>
    <property type="evidence" value="ECO:0007669"/>
    <property type="project" value="TreeGrafter"/>
</dbReference>
<dbReference type="InterPro" id="IPR026960">
    <property type="entry name" value="RVT-Znf"/>
</dbReference>
<evidence type="ECO:0000313" key="10">
    <source>
        <dbReference type="EMBL" id="SPC85337.1"/>
    </source>
</evidence>
<gene>
    <name evidence="10" type="ORF">FSB_LOCUS13219</name>
</gene>
<evidence type="ECO:0000259" key="9">
    <source>
        <dbReference type="PROSITE" id="PS51195"/>
    </source>
</evidence>
<dbReference type="Pfam" id="PF00270">
    <property type="entry name" value="DEAD"/>
    <property type="match status" value="1"/>
</dbReference>
<dbReference type="InterPro" id="IPR011545">
    <property type="entry name" value="DEAD/DEAH_box_helicase_dom"/>
</dbReference>
<evidence type="ECO:0000256" key="6">
    <source>
        <dbReference type="RuleBase" id="RU000492"/>
    </source>
</evidence>
<dbReference type="Pfam" id="PF13966">
    <property type="entry name" value="zf-RVT"/>
    <property type="match status" value="1"/>
</dbReference>
<evidence type="ECO:0000256" key="2">
    <source>
        <dbReference type="ARBA" id="ARBA00022801"/>
    </source>
</evidence>
<dbReference type="InterPro" id="IPR027417">
    <property type="entry name" value="P-loop_NTPase"/>
</dbReference>
<keyword evidence="4 6" id="KW-0067">ATP-binding</keyword>
<dbReference type="SMART" id="SM00487">
    <property type="entry name" value="DEXDc"/>
    <property type="match status" value="1"/>
</dbReference>
<dbReference type="AlphaFoldDB" id="A0A2N9F2Y8"/>
<dbReference type="PROSITE" id="PS51195">
    <property type="entry name" value="Q_MOTIF"/>
    <property type="match status" value="1"/>
</dbReference>
<feature type="region of interest" description="Disordered" evidence="7">
    <location>
        <begin position="1"/>
        <end position="47"/>
    </location>
</feature>
<feature type="region of interest" description="Disordered" evidence="7">
    <location>
        <begin position="72"/>
        <end position="158"/>
    </location>
</feature>
<comment type="similarity">
    <text evidence="6">Belongs to the DEAD box helicase family.</text>
</comment>
<dbReference type="GO" id="GO:0005524">
    <property type="term" value="F:ATP binding"/>
    <property type="evidence" value="ECO:0007669"/>
    <property type="project" value="UniProtKB-KW"/>
</dbReference>
<keyword evidence="2 6" id="KW-0378">Hydrolase</keyword>
<feature type="compositionally biased region" description="Basic and acidic residues" evidence="7">
    <location>
        <begin position="23"/>
        <end position="33"/>
    </location>
</feature>
<dbReference type="GO" id="GO:0003676">
    <property type="term" value="F:nucleic acid binding"/>
    <property type="evidence" value="ECO:0007669"/>
    <property type="project" value="InterPro"/>
</dbReference>
<dbReference type="PROSITE" id="PS00039">
    <property type="entry name" value="DEAD_ATP_HELICASE"/>
    <property type="match status" value="1"/>
</dbReference>
<dbReference type="PANTHER" id="PTHR47959:SF1">
    <property type="entry name" value="ATP-DEPENDENT RNA HELICASE DBPA"/>
    <property type="match status" value="1"/>
</dbReference>
<protein>
    <recommendedName>
        <fullName evidence="11">RNA helicase</fullName>
    </recommendedName>
</protein>